<keyword evidence="4" id="KW-1003">Cell membrane</keyword>
<reference evidence="10" key="1">
    <citation type="submission" date="2016-01" db="EMBL/GenBank/DDBJ databases">
        <title>Draft genome of Chromobacterium sp. F49.</title>
        <authorList>
            <person name="Hong K.W."/>
        </authorList>
    </citation>
    <scope>NUCLEOTIDE SEQUENCE [LARGE SCALE GENOMIC DNA]</scope>
    <source>
        <strain evidence="10">P7IIIA</strain>
    </source>
</reference>
<gene>
    <name evidence="9" type="ORF">AWM68_09355</name>
</gene>
<feature type="transmembrane region" description="Helical" evidence="8">
    <location>
        <begin position="164"/>
        <end position="186"/>
    </location>
</feature>
<dbReference type="PANTHER" id="PTHR30472">
    <property type="entry name" value="FERRIC ENTEROBACTIN TRANSPORT SYSTEM PERMEASE PROTEIN"/>
    <property type="match status" value="1"/>
</dbReference>
<keyword evidence="5 8" id="KW-0812">Transmembrane</keyword>
<sequence>MFKTKTKLIKDNKVYSRPAVGSAILVMGFALLVLSIGLAISVGAAKINFLTVWNSILNYDPAREADRIIVSLRLPRELGAAIVGAAFAVSGAIMQGMTRNPLADPGLLGLNAGASLALACVFAFHTGANYLTVMVISFIGAGIGAAMVFGLGSMSRGGLTPIRITLAGAAVSALLSSLGEGIALYFKLSQDLAFWTAGGVSGTNWEQLKIIVPVVIVGIAVAVMFSRQLTILSFGEEVAKGLGQRTLLTKCILMTVVLILAGAAVSLVGAIAFVGLMVPHIVRFLVGTDYRWIIPCSAIFGSVLMVLADTFARTVNAPYETPVGAVVAMIGVPFFLYLARKGGRKLS</sequence>
<dbReference type="CDD" id="cd06550">
    <property type="entry name" value="TM_ABC_iron-siderophores_like"/>
    <property type="match status" value="1"/>
</dbReference>
<dbReference type="InterPro" id="IPR000522">
    <property type="entry name" value="ABC_transptr_permease_BtuC"/>
</dbReference>
<keyword evidence="10" id="KW-1185">Reference proteome</keyword>
<evidence type="ECO:0000256" key="5">
    <source>
        <dbReference type="ARBA" id="ARBA00022692"/>
    </source>
</evidence>
<dbReference type="Pfam" id="PF01032">
    <property type="entry name" value="FecCD"/>
    <property type="match status" value="1"/>
</dbReference>
<feature type="transmembrane region" description="Helical" evidence="8">
    <location>
        <begin position="106"/>
        <end position="124"/>
    </location>
</feature>
<dbReference type="EMBL" id="LRFC01000034">
    <property type="protein sequence ID" value="KZE64849.1"/>
    <property type="molecule type" value="Genomic_DNA"/>
</dbReference>
<evidence type="ECO:0000256" key="8">
    <source>
        <dbReference type="SAM" id="Phobius"/>
    </source>
</evidence>
<feature type="transmembrane region" description="Helical" evidence="8">
    <location>
        <begin position="210"/>
        <end position="230"/>
    </location>
</feature>
<dbReference type="Proteomes" id="UP000076567">
    <property type="component" value="Unassembled WGS sequence"/>
</dbReference>
<evidence type="ECO:0000256" key="7">
    <source>
        <dbReference type="ARBA" id="ARBA00023136"/>
    </source>
</evidence>
<evidence type="ECO:0000256" key="1">
    <source>
        <dbReference type="ARBA" id="ARBA00004651"/>
    </source>
</evidence>
<organism evidence="9 10">
    <name type="scientific">Fictibacillus phosphorivorans</name>
    <dbReference type="NCBI Taxonomy" id="1221500"/>
    <lineage>
        <taxon>Bacteria</taxon>
        <taxon>Bacillati</taxon>
        <taxon>Bacillota</taxon>
        <taxon>Bacilli</taxon>
        <taxon>Bacillales</taxon>
        <taxon>Fictibacillaceae</taxon>
        <taxon>Fictibacillus</taxon>
    </lineage>
</organism>
<feature type="transmembrane region" description="Helical" evidence="8">
    <location>
        <begin position="130"/>
        <end position="152"/>
    </location>
</feature>
<dbReference type="GO" id="GO:0033214">
    <property type="term" value="P:siderophore-iron import into cell"/>
    <property type="evidence" value="ECO:0007669"/>
    <property type="project" value="TreeGrafter"/>
</dbReference>
<dbReference type="InterPro" id="IPR037294">
    <property type="entry name" value="ABC_BtuC-like"/>
</dbReference>
<keyword evidence="7 8" id="KW-0472">Membrane</keyword>
<dbReference type="GO" id="GO:0022857">
    <property type="term" value="F:transmembrane transporter activity"/>
    <property type="evidence" value="ECO:0007669"/>
    <property type="project" value="InterPro"/>
</dbReference>
<protein>
    <submittedName>
        <fullName evidence="9">Ferrichrome ABC transporter permease</fullName>
    </submittedName>
</protein>
<feature type="transmembrane region" description="Helical" evidence="8">
    <location>
        <begin position="290"/>
        <end position="307"/>
    </location>
</feature>
<keyword evidence="6 8" id="KW-1133">Transmembrane helix</keyword>
<evidence type="ECO:0000256" key="6">
    <source>
        <dbReference type="ARBA" id="ARBA00022989"/>
    </source>
</evidence>
<dbReference type="SUPFAM" id="SSF81345">
    <property type="entry name" value="ABC transporter involved in vitamin B12 uptake, BtuC"/>
    <property type="match status" value="1"/>
</dbReference>
<feature type="transmembrane region" description="Helical" evidence="8">
    <location>
        <begin position="319"/>
        <end position="339"/>
    </location>
</feature>
<dbReference type="PANTHER" id="PTHR30472:SF65">
    <property type="entry name" value="SIDEROPHORE TRANSPORT SYSTEM PERMEASE PROTEIN YFIZ-RELATED"/>
    <property type="match status" value="1"/>
</dbReference>
<evidence type="ECO:0000313" key="10">
    <source>
        <dbReference type="Proteomes" id="UP000076567"/>
    </source>
</evidence>
<comment type="caution">
    <text evidence="9">The sequence shown here is derived from an EMBL/GenBank/DDBJ whole genome shotgun (WGS) entry which is preliminary data.</text>
</comment>
<dbReference type="FunFam" id="1.10.3470.10:FF:000001">
    <property type="entry name" value="Vitamin B12 ABC transporter permease BtuC"/>
    <property type="match status" value="1"/>
</dbReference>
<dbReference type="GO" id="GO:0005886">
    <property type="term" value="C:plasma membrane"/>
    <property type="evidence" value="ECO:0007669"/>
    <property type="project" value="UniProtKB-SubCell"/>
</dbReference>
<accession>A0A163QB75</accession>
<keyword evidence="3" id="KW-0813">Transport</keyword>
<evidence type="ECO:0000313" key="9">
    <source>
        <dbReference type="EMBL" id="KZE64849.1"/>
    </source>
</evidence>
<comment type="similarity">
    <text evidence="2">Belongs to the binding-protein-dependent transport system permease family. FecCD subfamily.</text>
</comment>
<evidence type="ECO:0000256" key="3">
    <source>
        <dbReference type="ARBA" id="ARBA00022448"/>
    </source>
</evidence>
<dbReference type="OrthoDB" id="9811721at2"/>
<feature type="transmembrane region" description="Helical" evidence="8">
    <location>
        <begin position="78"/>
        <end position="94"/>
    </location>
</feature>
<feature type="transmembrane region" description="Helical" evidence="8">
    <location>
        <begin position="251"/>
        <end position="278"/>
    </location>
</feature>
<proteinExistence type="inferred from homology"/>
<dbReference type="Gene3D" id="1.10.3470.10">
    <property type="entry name" value="ABC transporter involved in vitamin B12 uptake, BtuC"/>
    <property type="match status" value="1"/>
</dbReference>
<feature type="transmembrane region" description="Helical" evidence="8">
    <location>
        <begin position="20"/>
        <end position="45"/>
    </location>
</feature>
<dbReference type="AlphaFoldDB" id="A0A163QB75"/>
<comment type="subcellular location">
    <subcellularLocation>
        <location evidence="1">Cell membrane</location>
        <topology evidence="1">Multi-pass membrane protein</topology>
    </subcellularLocation>
</comment>
<dbReference type="RefSeq" id="WP_066243070.1">
    <property type="nucleotide sequence ID" value="NZ_LRFC01000034.1"/>
</dbReference>
<name>A0A163QB75_9BACL</name>
<evidence type="ECO:0000256" key="4">
    <source>
        <dbReference type="ARBA" id="ARBA00022475"/>
    </source>
</evidence>
<evidence type="ECO:0000256" key="2">
    <source>
        <dbReference type="ARBA" id="ARBA00007935"/>
    </source>
</evidence>